<dbReference type="PANTHER" id="PTHR45677:SF12">
    <property type="entry name" value="BLACK, ISOFORM A"/>
    <property type="match status" value="1"/>
</dbReference>
<comment type="caution">
    <text evidence="2">The sequence shown here is derived from an EMBL/GenBank/DDBJ whole genome shotgun (WGS) entry which is preliminary data.</text>
</comment>
<dbReference type="Gene3D" id="3.90.1150.170">
    <property type="match status" value="1"/>
</dbReference>
<organism evidence="2 3">
    <name type="scientific">Portunus trituberculatus</name>
    <name type="common">Swimming crab</name>
    <name type="synonym">Neptunus trituberculatus</name>
    <dbReference type="NCBI Taxonomy" id="210409"/>
    <lineage>
        <taxon>Eukaryota</taxon>
        <taxon>Metazoa</taxon>
        <taxon>Ecdysozoa</taxon>
        <taxon>Arthropoda</taxon>
        <taxon>Crustacea</taxon>
        <taxon>Multicrustacea</taxon>
        <taxon>Malacostraca</taxon>
        <taxon>Eumalacostraca</taxon>
        <taxon>Eucarida</taxon>
        <taxon>Decapoda</taxon>
        <taxon>Pleocyemata</taxon>
        <taxon>Brachyura</taxon>
        <taxon>Eubrachyura</taxon>
        <taxon>Portunoidea</taxon>
        <taxon>Portunidae</taxon>
        <taxon>Portuninae</taxon>
        <taxon>Portunus</taxon>
    </lineage>
</organism>
<evidence type="ECO:0000256" key="1">
    <source>
        <dbReference type="ARBA" id="ARBA00022793"/>
    </source>
</evidence>
<reference evidence="2 3" key="1">
    <citation type="submission" date="2019-05" db="EMBL/GenBank/DDBJ databases">
        <title>Another draft genome of Portunus trituberculatus and its Hox gene families provides insights of decapod evolution.</title>
        <authorList>
            <person name="Jeong J.-H."/>
            <person name="Song I."/>
            <person name="Kim S."/>
            <person name="Choi T."/>
            <person name="Kim D."/>
            <person name="Ryu S."/>
            <person name="Kim W."/>
        </authorList>
    </citation>
    <scope>NUCLEOTIDE SEQUENCE [LARGE SCALE GENOMIC DNA]</scope>
    <source>
        <tissue evidence="2">Muscle</tissue>
    </source>
</reference>
<proteinExistence type="predicted"/>
<keyword evidence="1" id="KW-0210">Decarboxylase</keyword>
<keyword evidence="3" id="KW-1185">Reference proteome</keyword>
<dbReference type="OrthoDB" id="392571at2759"/>
<dbReference type="GO" id="GO:0016831">
    <property type="term" value="F:carboxy-lyase activity"/>
    <property type="evidence" value="ECO:0007669"/>
    <property type="project" value="UniProtKB-KW"/>
</dbReference>
<evidence type="ECO:0000313" key="2">
    <source>
        <dbReference type="EMBL" id="MPC91780.1"/>
    </source>
</evidence>
<name>A0A5B7J4X6_PORTR</name>
<sequence length="74" mass="8448">MDKISNQVVSVESLGNKHTQLVEWQDPEELKQKMSLAVREEGMTHGELLALMQQVVKYSVKTGHPYFINQLYSG</sequence>
<dbReference type="EMBL" id="VSRR010088923">
    <property type="protein sequence ID" value="MPC91780.1"/>
    <property type="molecule type" value="Genomic_DNA"/>
</dbReference>
<dbReference type="PANTHER" id="PTHR45677">
    <property type="entry name" value="GLUTAMATE DECARBOXYLASE-RELATED"/>
    <property type="match status" value="1"/>
</dbReference>
<protein>
    <submittedName>
        <fullName evidence="2">Acidic amino acid decarboxylase GADL1</fullName>
    </submittedName>
</protein>
<dbReference type="Proteomes" id="UP000324222">
    <property type="component" value="Unassembled WGS sequence"/>
</dbReference>
<dbReference type="AlphaFoldDB" id="A0A5B7J4X6"/>
<dbReference type="GO" id="GO:0005737">
    <property type="term" value="C:cytoplasm"/>
    <property type="evidence" value="ECO:0007669"/>
    <property type="project" value="TreeGrafter"/>
</dbReference>
<evidence type="ECO:0000313" key="3">
    <source>
        <dbReference type="Proteomes" id="UP000324222"/>
    </source>
</evidence>
<gene>
    <name evidence="2" type="primary">gadl1</name>
    <name evidence="2" type="ORF">E2C01_086838</name>
</gene>
<accession>A0A5B7J4X6</accession>
<keyword evidence="1" id="KW-0456">Lyase</keyword>